<evidence type="ECO:0008006" key="15">
    <source>
        <dbReference type="Google" id="ProtNLM"/>
    </source>
</evidence>
<accession>A0A0F6AH75</accession>
<evidence type="ECO:0000313" key="14">
    <source>
        <dbReference type="Proteomes" id="UP000033434"/>
    </source>
</evidence>
<keyword evidence="2 8" id="KW-0813">Transport</keyword>
<dbReference type="PANTHER" id="PTHR30069">
    <property type="entry name" value="TONB-DEPENDENT OUTER MEMBRANE RECEPTOR"/>
    <property type="match status" value="1"/>
</dbReference>
<dbReference type="AlphaFoldDB" id="A0A0F6AH75"/>
<evidence type="ECO:0000256" key="4">
    <source>
        <dbReference type="ARBA" id="ARBA00022692"/>
    </source>
</evidence>
<comment type="subcellular location">
    <subcellularLocation>
        <location evidence="1 8">Cell outer membrane</location>
        <topology evidence="1 8">Multi-pass membrane protein</topology>
    </subcellularLocation>
</comment>
<dbReference type="Gene3D" id="2.40.170.20">
    <property type="entry name" value="TonB-dependent receptor, beta-barrel domain"/>
    <property type="match status" value="1"/>
</dbReference>
<keyword evidence="7 8" id="KW-0998">Cell outer membrane</keyword>
<evidence type="ECO:0000259" key="12">
    <source>
        <dbReference type="Pfam" id="PF07715"/>
    </source>
</evidence>
<feature type="signal peptide" evidence="10">
    <location>
        <begin position="1"/>
        <end position="31"/>
    </location>
</feature>
<reference evidence="13 14" key="1">
    <citation type="journal article" date="2015" name="BMC Genomics">
        <title>Genome mining reveals unlocked bioactive potential of marine Gram-negative bacteria.</title>
        <authorList>
            <person name="Machado H."/>
            <person name="Sonnenschein E.C."/>
            <person name="Melchiorsen J."/>
            <person name="Gram L."/>
        </authorList>
    </citation>
    <scope>NUCLEOTIDE SEQUENCE [LARGE SCALE GENOMIC DNA]</scope>
    <source>
        <strain evidence="13 14">S4054</strain>
    </source>
</reference>
<keyword evidence="5 9" id="KW-0798">TonB box</keyword>
<dbReference type="Proteomes" id="UP000033434">
    <property type="component" value="Unassembled WGS sequence"/>
</dbReference>
<dbReference type="Gene3D" id="2.170.130.10">
    <property type="entry name" value="TonB-dependent receptor, plug domain"/>
    <property type="match status" value="1"/>
</dbReference>
<dbReference type="Pfam" id="PF07715">
    <property type="entry name" value="Plug"/>
    <property type="match status" value="1"/>
</dbReference>
<proteinExistence type="inferred from homology"/>
<feature type="chain" id="PRO_5002499804" description="TonB-dependent receptor" evidence="10">
    <location>
        <begin position="32"/>
        <end position="716"/>
    </location>
</feature>
<evidence type="ECO:0000256" key="1">
    <source>
        <dbReference type="ARBA" id="ARBA00004571"/>
    </source>
</evidence>
<evidence type="ECO:0000256" key="3">
    <source>
        <dbReference type="ARBA" id="ARBA00022452"/>
    </source>
</evidence>
<evidence type="ECO:0000256" key="7">
    <source>
        <dbReference type="ARBA" id="ARBA00023237"/>
    </source>
</evidence>
<evidence type="ECO:0000256" key="5">
    <source>
        <dbReference type="ARBA" id="ARBA00023077"/>
    </source>
</evidence>
<dbReference type="PROSITE" id="PS52016">
    <property type="entry name" value="TONB_DEPENDENT_REC_3"/>
    <property type="match status" value="1"/>
</dbReference>
<dbReference type="EMBL" id="AUXW01000024">
    <property type="protein sequence ID" value="KKE85575.1"/>
    <property type="molecule type" value="Genomic_DNA"/>
</dbReference>
<evidence type="ECO:0000256" key="9">
    <source>
        <dbReference type="RuleBase" id="RU003357"/>
    </source>
</evidence>
<evidence type="ECO:0000256" key="2">
    <source>
        <dbReference type="ARBA" id="ARBA00022448"/>
    </source>
</evidence>
<dbReference type="GO" id="GO:0009279">
    <property type="term" value="C:cell outer membrane"/>
    <property type="evidence" value="ECO:0007669"/>
    <property type="project" value="UniProtKB-SubCell"/>
</dbReference>
<evidence type="ECO:0000256" key="10">
    <source>
        <dbReference type="SAM" id="SignalP"/>
    </source>
</evidence>
<evidence type="ECO:0000256" key="8">
    <source>
        <dbReference type="PROSITE-ProRule" id="PRU01360"/>
    </source>
</evidence>
<dbReference type="InterPro" id="IPR037066">
    <property type="entry name" value="Plug_dom_sf"/>
</dbReference>
<keyword evidence="3 8" id="KW-1134">Transmembrane beta strand</keyword>
<dbReference type="GO" id="GO:0015344">
    <property type="term" value="F:siderophore uptake transmembrane transporter activity"/>
    <property type="evidence" value="ECO:0007669"/>
    <property type="project" value="TreeGrafter"/>
</dbReference>
<dbReference type="GO" id="GO:0044718">
    <property type="term" value="P:siderophore transmembrane transport"/>
    <property type="evidence" value="ECO:0007669"/>
    <property type="project" value="TreeGrafter"/>
</dbReference>
<dbReference type="InterPro" id="IPR036942">
    <property type="entry name" value="Beta-barrel_TonB_sf"/>
</dbReference>
<evidence type="ECO:0000259" key="11">
    <source>
        <dbReference type="Pfam" id="PF00593"/>
    </source>
</evidence>
<dbReference type="Pfam" id="PF00593">
    <property type="entry name" value="TonB_dep_Rec_b-barrel"/>
    <property type="match status" value="1"/>
</dbReference>
<feature type="domain" description="TonB-dependent receptor-like beta-barrel" evidence="11">
    <location>
        <begin position="286"/>
        <end position="672"/>
    </location>
</feature>
<dbReference type="PATRIC" id="fig|1129367.4.peg.430"/>
<evidence type="ECO:0000313" key="13">
    <source>
        <dbReference type="EMBL" id="KKE85575.1"/>
    </source>
</evidence>
<sequence length="716" mass="79491">MIIIIIQINIVNYLTPSLVTSLLFSSAGAFATTSTSDKTALEHIEVQGVQSRLQARGILKDSIARTELIDAEQLKNMQAANLTEAIDKALGIRVSNECSMCGAKRIMINGMKGEHTNVLIDGVPMHTMLSGFYGMDSIATSGIGTIEIARGAGASLTAPEAIGGTVNLVSQKPTKNAAELDMAMGNHGYRKISMLAMGVSEDEHSSISAIAQQDSRDQFDGDHNGVSESPLLDNQSIAITLTHDLSLDTTIKARYGRSNSEVFGGPLLGDTTSSIAETLASVSRGEAEHLFVDNQVDGRYVGHPWETAEWVDTQREEWLVSLLHSVNDKLTVDISYANVDHIQDSFYESIDYFAQDDMQFISAKLYYALNDQHLITLGVDHRDEQMRSHSAALADNLLYMSDSFDYTVSGLYIQETYTPSIDFELALAVRFDRITADFIANRVTDNEIDETLVSPRLDMRWFHHENWTSRFSVGQGYRAPLSFFESDHGILDAEKGYLVDVHDVERSVGYNYSLNHSADKLNATLSLAYTQIDNLATLYHNETGTPVLGQLSEQADVLAWDLALNYQLIEQLQLGASIETYRYNNEFKSSLGIAPTEKRASINLEFVQAEWTVTANYLFIPSRDLSDYGYEGFNDMQAQQPKATEVSSYGLLDFKVTYKLTSDIKLYAGMNNALDYNQAADEESPLLFDNEGGYDVTYIYAPLRGRQAYLGFDYDF</sequence>
<dbReference type="InterPro" id="IPR012910">
    <property type="entry name" value="Plug_dom"/>
</dbReference>
<name>A0A0F6AH75_9GAMM</name>
<dbReference type="PANTHER" id="PTHR30069:SF57">
    <property type="entry name" value="TONB-DEPENDENT RECEPTOR"/>
    <property type="match status" value="1"/>
</dbReference>
<dbReference type="InterPro" id="IPR000531">
    <property type="entry name" value="Beta-barrel_TonB"/>
</dbReference>
<comment type="caution">
    <text evidence="13">The sequence shown here is derived from an EMBL/GenBank/DDBJ whole genome shotgun (WGS) entry which is preliminary data.</text>
</comment>
<evidence type="ECO:0000256" key="6">
    <source>
        <dbReference type="ARBA" id="ARBA00023136"/>
    </source>
</evidence>
<comment type="similarity">
    <text evidence="8 9">Belongs to the TonB-dependent receptor family.</text>
</comment>
<protein>
    <recommendedName>
        <fullName evidence="15">TonB-dependent receptor</fullName>
    </recommendedName>
</protein>
<dbReference type="SUPFAM" id="SSF56935">
    <property type="entry name" value="Porins"/>
    <property type="match status" value="1"/>
</dbReference>
<keyword evidence="4 8" id="KW-0812">Transmembrane</keyword>
<gene>
    <name evidence="13" type="ORF">N479_04555</name>
</gene>
<dbReference type="InterPro" id="IPR039426">
    <property type="entry name" value="TonB-dep_rcpt-like"/>
</dbReference>
<keyword evidence="10" id="KW-0732">Signal</keyword>
<feature type="domain" description="TonB-dependent receptor plug" evidence="12">
    <location>
        <begin position="61"/>
        <end position="165"/>
    </location>
</feature>
<organism evidence="13 14">
    <name type="scientific">Pseudoalteromonas luteoviolacea S4054</name>
    <dbReference type="NCBI Taxonomy" id="1129367"/>
    <lineage>
        <taxon>Bacteria</taxon>
        <taxon>Pseudomonadati</taxon>
        <taxon>Pseudomonadota</taxon>
        <taxon>Gammaproteobacteria</taxon>
        <taxon>Alteromonadales</taxon>
        <taxon>Pseudoalteromonadaceae</taxon>
        <taxon>Pseudoalteromonas</taxon>
    </lineage>
</organism>
<keyword evidence="6 8" id="KW-0472">Membrane</keyword>